<dbReference type="EMBL" id="JAVDWO010000005">
    <property type="protein sequence ID" value="MDR7192925.1"/>
    <property type="molecule type" value="Genomic_DNA"/>
</dbReference>
<comment type="caution">
    <text evidence="1">The sequence shown here is derived from an EMBL/GenBank/DDBJ whole genome shotgun (WGS) entry which is preliminary data.</text>
</comment>
<name>A0ABU1XVY9_9GAMM</name>
<accession>A0ABU1XVY9</accession>
<protein>
    <recommendedName>
        <fullName evidence="3">Nucleotidyl transferase AbiEii/AbiGii toxin family protein</fullName>
    </recommendedName>
</protein>
<evidence type="ECO:0000313" key="1">
    <source>
        <dbReference type="EMBL" id="MDR7192925.1"/>
    </source>
</evidence>
<dbReference type="RefSeq" id="WP_310234448.1">
    <property type="nucleotide sequence ID" value="NZ_JAVDWO010000005.1"/>
</dbReference>
<sequence>MAFNLREIFKTLADAEVDYVVVGGLAVIMHGYLRATADLDLAIGLSPDNARRGMASLSGIGLRPRLPVTLDDFADPAKRAEWRETRNMLVFPLWDPANPLRSVDVFIDEPIAFEHLLQQAVTKDLDGLPVRVASIPHLIEMKQRAGRPRDLEDIGKLRQILDAETSARHARD</sequence>
<dbReference type="Gene3D" id="3.30.460.40">
    <property type="match status" value="1"/>
</dbReference>
<evidence type="ECO:0008006" key="3">
    <source>
        <dbReference type="Google" id="ProtNLM"/>
    </source>
</evidence>
<organism evidence="1 2">
    <name type="scientific">Luteimonas terrae</name>
    <dbReference type="NCBI Taxonomy" id="1530191"/>
    <lineage>
        <taxon>Bacteria</taxon>
        <taxon>Pseudomonadati</taxon>
        <taxon>Pseudomonadota</taxon>
        <taxon>Gammaproteobacteria</taxon>
        <taxon>Lysobacterales</taxon>
        <taxon>Lysobacteraceae</taxon>
        <taxon>Luteimonas</taxon>
    </lineage>
</organism>
<keyword evidence="2" id="KW-1185">Reference proteome</keyword>
<reference evidence="1 2" key="1">
    <citation type="submission" date="2023-07" db="EMBL/GenBank/DDBJ databases">
        <title>Sorghum-associated microbial communities from plants grown in Nebraska, USA.</title>
        <authorList>
            <person name="Schachtman D."/>
        </authorList>
    </citation>
    <scope>NUCLEOTIDE SEQUENCE [LARGE SCALE GENOMIC DNA]</scope>
    <source>
        <strain evidence="1 2">4099</strain>
    </source>
</reference>
<evidence type="ECO:0000313" key="2">
    <source>
        <dbReference type="Proteomes" id="UP001256588"/>
    </source>
</evidence>
<dbReference type="Proteomes" id="UP001256588">
    <property type="component" value="Unassembled WGS sequence"/>
</dbReference>
<dbReference type="SUPFAM" id="SSF81301">
    <property type="entry name" value="Nucleotidyltransferase"/>
    <property type="match status" value="1"/>
</dbReference>
<gene>
    <name evidence="1" type="ORF">J2W68_001641</name>
</gene>
<proteinExistence type="predicted"/>
<dbReference type="InterPro" id="IPR043519">
    <property type="entry name" value="NT_sf"/>
</dbReference>